<feature type="transmembrane region" description="Helical" evidence="2">
    <location>
        <begin position="186"/>
        <end position="206"/>
    </location>
</feature>
<keyword evidence="4" id="KW-1185">Reference proteome</keyword>
<feature type="transmembrane region" description="Helical" evidence="2">
    <location>
        <begin position="109"/>
        <end position="130"/>
    </location>
</feature>
<dbReference type="Pfam" id="PF19590">
    <property type="entry name" value="TrbL_3"/>
    <property type="match status" value="1"/>
</dbReference>
<feature type="region of interest" description="Disordered" evidence="1">
    <location>
        <begin position="303"/>
        <end position="475"/>
    </location>
</feature>
<feature type="compositionally biased region" description="Low complexity" evidence="1">
    <location>
        <begin position="412"/>
        <end position="440"/>
    </location>
</feature>
<keyword evidence="2" id="KW-0812">Transmembrane</keyword>
<feature type="transmembrane region" description="Helical" evidence="2">
    <location>
        <begin position="77"/>
        <end position="97"/>
    </location>
</feature>
<feature type="transmembrane region" description="Helical" evidence="2">
    <location>
        <begin position="249"/>
        <end position="270"/>
    </location>
</feature>
<proteinExistence type="predicted"/>
<evidence type="ECO:0000313" key="4">
    <source>
        <dbReference type="Proteomes" id="UP000182740"/>
    </source>
</evidence>
<evidence type="ECO:0000313" key="3">
    <source>
        <dbReference type="EMBL" id="SFW13492.1"/>
    </source>
</evidence>
<dbReference type="EMBL" id="FPJG01000002">
    <property type="protein sequence ID" value="SFW13492.1"/>
    <property type="molecule type" value="Genomic_DNA"/>
</dbReference>
<dbReference type="InterPro" id="IPR045782">
    <property type="entry name" value="TrbL_3"/>
</dbReference>
<organism evidence="3 4">
    <name type="scientific">Amycolatopsis australiensis</name>
    <dbReference type="NCBI Taxonomy" id="546364"/>
    <lineage>
        <taxon>Bacteria</taxon>
        <taxon>Bacillati</taxon>
        <taxon>Actinomycetota</taxon>
        <taxon>Actinomycetes</taxon>
        <taxon>Pseudonocardiales</taxon>
        <taxon>Pseudonocardiaceae</taxon>
        <taxon>Amycolatopsis</taxon>
    </lineage>
</organism>
<dbReference type="AlphaFoldDB" id="A0A1K1LRJ0"/>
<feature type="compositionally biased region" description="Low complexity" evidence="1">
    <location>
        <begin position="384"/>
        <end position="396"/>
    </location>
</feature>
<gene>
    <name evidence="3" type="ORF">SAMN04489730_0166</name>
</gene>
<dbReference type="Proteomes" id="UP000182740">
    <property type="component" value="Unassembled WGS sequence"/>
</dbReference>
<keyword evidence="2" id="KW-0472">Membrane</keyword>
<protein>
    <recommendedName>
        <fullName evidence="5">TrbL/VirB6 plasmid conjugal transfer protein</fullName>
    </recommendedName>
</protein>
<reference evidence="4" key="1">
    <citation type="submission" date="2016-11" db="EMBL/GenBank/DDBJ databases">
        <authorList>
            <person name="Varghese N."/>
            <person name="Submissions S."/>
        </authorList>
    </citation>
    <scope>NUCLEOTIDE SEQUENCE [LARGE SCALE GENOMIC DNA]</scope>
    <source>
        <strain evidence="4">DSM 44671</strain>
    </source>
</reference>
<feature type="transmembrane region" description="Helical" evidence="2">
    <location>
        <begin position="161"/>
        <end position="180"/>
    </location>
</feature>
<evidence type="ECO:0008006" key="5">
    <source>
        <dbReference type="Google" id="ProtNLM"/>
    </source>
</evidence>
<dbReference type="STRING" id="546364.SAMN04489730_0166"/>
<evidence type="ECO:0000256" key="2">
    <source>
        <dbReference type="SAM" id="Phobius"/>
    </source>
</evidence>
<accession>A0A1K1LRJ0</accession>
<keyword evidence="2" id="KW-1133">Transmembrane helix</keyword>
<evidence type="ECO:0000256" key="1">
    <source>
        <dbReference type="SAM" id="MobiDB-lite"/>
    </source>
</evidence>
<feature type="transmembrane region" description="Helical" evidence="2">
    <location>
        <begin position="218"/>
        <end position="237"/>
    </location>
</feature>
<sequence length="475" mass="46321">MCAIWANVLSGGACQVVEWTGDLVADGAKSVAGSALQGAADSAGQSAGQLITLSLGWWTIQSTVDFGSPAIRLIQQYTMPLSVIMLMAGVILAAAKTALVRRGEPLTNLAVNVLTFLVLATAGVGLLAALQTGGDAFSAWIISEAGADFGERFAQAATSSYTGAFGVILVSLLCIVIAFVQWVLMLFRAAALVLLAGALPFAAAASTVQGRTDSTKRVVTWSVAILLYKPTGALIYAAGFTTLSEGGSLLVMLQGVVILLMAIIALPSLVRLFSWMSAPMPSGGSGGVAAAAGVAGLVMARRPGRDAGGGGGGDVEPDPGEVATTTGQEVVDHVRGMETGGVGTGGGGDTPTDSLASGNVGAATESPSDTDSGPAESGGAATESPSSTVSGPTGSGDAPTESLPLPGGDNGEGSAAAAATTAATGGAAAGADAPTASGAAIPGGLDGGSVVHDVVDDGTAAATSPELPSESDESS</sequence>
<name>A0A1K1LRJ0_9PSEU</name>
<feature type="compositionally biased region" description="Gly residues" evidence="1">
    <location>
        <begin position="338"/>
        <end position="349"/>
    </location>
</feature>